<evidence type="ECO:0000259" key="15">
    <source>
        <dbReference type="PROSITE" id="PS50089"/>
    </source>
</evidence>
<comment type="similarity">
    <text evidence="3">Belongs to the JARID1 histone demethylase family.</text>
</comment>
<dbReference type="SMART" id="SM00384">
    <property type="entry name" value="AT_hook"/>
    <property type="match status" value="6"/>
</dbReference>
<dbReference type="GO" id="GO:0016491">
    <property type="term" value="F:oxidoreductase activity"/>
    <property type="evidence" value="ECO:0007669"/>
    <property type="project" value="UniProtKB-KW"/>
</dbReference>
<dbReference type="EMBL" id="RDQH01000327">
    <property type="protein sequence ID" value="RXI08282.1"/>
    <property type="molecule type" value="Genomic_DNA"/>
</dbReference>
<dbReference type="GO" id="GO:0000118">
    <property type="term" value="C:histone deacetylase complex"/>
    <property type="evidence" value="ECO:0007669"/>
    <property type="project" value="TreeGrafter"/>
</dbReference>
<dbReference type="SMR" id="A0A498KRJ4"/>
<dbReference type="PROSITE" id="PS51184">
    <property type="entry name" value="JMJC"/>
    <property type="match status" value="1"/>
</dbReference>
<dbReference type="Pfam" id="PF02373">
    <property type="entry name" value="JmjC"/>
    <property type="match status" value="1"/>
</dbReference>
<keyword evidence="6" id="KW-0862">Zinc</keyword>
<evidence type="ECO:0000256" key="6">
    <source>
        <dbReference type="ARBA" id="ARBA00022833"/>
    </source>
</evidence>
<gene>
    <name evidence="17" type="ORF">DVH24_022426</name>
</gene>
<accession>A0A498KRJ4</accession>
<feature type="compositionally biased region" description="Basic and acidic residues" evidence="14">
    <location>
        <begin position="627"/>
        <end position="643"/>
    </location>
</feature>
<evidence type="ECO:0000256" key="4">
    <source>
        <dbReference type="ARBA" id="ARBA00022723"/>
    </source>
</evidence>
<dbReference type="FunFam" id="2.60.120.650:FF:000026">
    <property type="entry name" value="Transcription factor jumonji domain-containing protein"/>
    <property type="match status" value="1"/>
</dbReference>
<dbReference type="SMART" id="SM00558">
    <property type="entry name" value="JmjC"/>
    <property type="match status" value="1"/>
</dbReference>
<feature type="region of interest" description="Disordered" evidence="14">
    <location>
        <begin position="1"/>
        <end position="42"/>
    </location>
</feature>
<dbReference type="Gramene" id="mRNA:MD01G0180500">
    <property type="protein sequence ID" value="mRNA:MD01G0180500"/>
    <property type="gene ID" value="MD01G0180500"/>
</dbReference>
<dbReference type="InterPro" id="IPR018866">
    <property type="entry name" value="Znf-4CXXC_R1"/>
</dbReference>
<feature type="compositionally biased region" description="Basic and acidic residues" evidence="14">
    <location>
        <begin position="241"/>
        <end position="261"/>
    </location>
</feature>
<evidence type="ECO:0000256" key="13">
    <source>
        <dbReference type="PROSITE-ProRule" id="PRU00175"/>
    </source>
</evidence>
<evidence type="ECO:0000256" key="8">
    <source>
        <dbReference type="ARBA" id="ARBA00023004"/>
    </source>
</evidence>
<evidence type="ECO:0008006" key="19">
    <source>
        <dbReference type="Google" id="ProtNLM"/>
    </source>
</evidence>
<dbReference type="PANTHER" id="PTHR12549">
    <property type="entry name" value="JMJC DOMAIN-CONTAINING HISTONE DEMETHYLATION PROTEIN"/>
    <property type="match status" value="1"/>
</dbReference>
<keyword evidence="11" id="KW-0539">Nucleus</keyword>
<dbReference type="GO" id="GO:0003712">
    <property type="term" value="F:transcription coregulator activity"/>
    <property type="evidence" value="ECO:0007669"/>
    <property type="project" value="TreeGrafter"/>
</dbReference>
<comment type="caution">
    <text evidence="17">The sequence shown here is derived from an EMBL/GenBank/DDBJ whole genome shotgun (WGS) entry which is preliminary data.</text>
</comment>
<dbReference type="Pfam" id="PF10497">
    <property type="entry name" value="zf-4CXXC_R1"/>
    <property type="match status" value="1"/>
</dbReference>
<evidence type="ECO:0000256" key="3">
    <source>
        <dbReference type="ARBA" id="ARBA00006801"/>
    </source>
</evidence>
<reference evidence="17 18" key="1">
    <citation type="submission" date="2018-10" db="EMBL/GenBank/DDBJ databases">
        <title>A high-quality apple genome assembly.</title>
        <authorList>
            <person name="Hu J."/>
        </authorList>
    </citation>
    <scope>NUCLEOTIDE SEQUENCE [LARGE SCALE GENOMIC DNA]</scope>
    <source>
        <strain evidence="18">cv. HFTH1</strain>
        <tissue evidence="17">Young leaf</tissue>
    </source>
</reference>
<dbReference type="OrthoDB" id="1667110at2759"/>
<protein>
    <recommendedName>
        <fullName evidence="19">JmjC domain-containing protein</fullName>
    </recommendedName>
</protein>
<keyword evidence="7" id="KW-0560">Oxidoreductase</keyword>
<feature type="domain" description="RING-type" evidence="15">
    <location>
        <begin position="777"/>
        <end position="824"/>
    </location>
</feature>
<evidence type="ECO:0000256" key="12">
    <source>
        <dbReference type="ARBA" id="ARBA00060112"/>
    </source>
</evidence>
<dbReference type="GO" id="GO:0008270">
    <property type="term" value="F:zinc ion binding"/>
    <property type="evidence" value="ECO:0007669"/>
    <property type="project" value="UniProtKB-KW"/>
</dbReference>
<feature type="compositionally biased region" description="Basic residues" evidence="14">
    <location>
        <begin position="526"/>
        <end position="541"/>
    </location>
</feature>
<evidence type="ECO:0000256" key="5">
    <source>
        <dbReference type="ARBA" id="ARBA00022771"/>
    </source>
</evidence>
<feature type="compositionally biased region" description="Basic and acidic residues" evidence="14">
    <location>
        <begin position="1"/>
        <end position="16"/>
    </location>
</feature>
<comment type="cofactor">
    <cofactor evidence="1">
        <name>Fe(2+)</name>
        <dbReference type="ChEBI" id="CHEBI:29033"/>
    </cofactor>
</comment>
<comment type="subcellular location">
    <subcellularLocation>
        <location evidence="2">Nucleus</location>
    </subcellularLocation>
</comment>
<organism evidence="17 18">
    <name type="scientific">Malus domestica</name>
    <name type="common">Apple</name>
    <name type="synonym">Pyrus malus</name>
    <dbReference type="NCBI Taxonomy" id="3750"/>
    <lineage>
        <taxon>Eukaryota</taxon>
        <taxon>Viridiplantae</taxon>
        <taxon>Streptophyta</taxon>
        <taxon>Embryophyta</taxon>
        <taxon>Tracheophyta</taxon>
        <taxon>Spermatophyta</taxon>
        <taxon>Magnoliopsida</taxon>
        <taxon>eudicotyledons</taxon>
        <taxon>Gunneridae</taxon>
        <taxon>Pentapetalae</taxon>
        <taxon>rosids</taxon>
        <taxon>fabids</taxon>
        <taxon>Rosales</taxon>
        <taxon>Rosaceae</taxon>
        <taxon>Amygdaloideae</taxon>
        <taxon>Maleae</taxon>
        <taxon>Malus</taxon>
    </lineage>
</organism>
<keyword evidence="4" id="KW-0479">Metal-binding</keyword>
<feature type="compositionally biased region" description="Basic residues" evidence="14">
    <location>
        <begin position="644"/>
        <end position="657"/>
    </location>
</feature>
<dbReference type="PANTHER" id="PTHR12549:SF38">
    <property type="entry name" value="JMJC DOMAIN-CONTAINING HISTONE DEMETHYLASE 2, ISOFORM A"/>
    <property type="match status" value="1"/>
</dbReference>
<keyword evidence="9" id="KW-0805">Transcription regulation</keyword>
<dbReference type="GO" id="GO:0031490">
    <property type="term" value="F:chromatin DNA binding"/>
    <property type="evidence" value="ECO:0007669"/>
    <property type="project" value="TreeGrafter"/>
</dbReference>
<evidence type="ECO:0000256" key="14">
    <source>
        <dbReference type="SAM" id="MobiDB-lite"/>
    </source>
</evidence>
<feature type="compositionally biased region" description="Basic residues" evidence="14">
    <location>
        <begin position="739"/>
        <end position="750"/>
    </location>
</feature>
<dbReference type="GO" id="GO:0006357">
    <property type="term" value="P:regulation of transcription by RNA polymerase II"/>
    <property type="evidence" value="ECO:0007669"/>
    <property type="project" value="TreeGrafter"/>
</dbReference>
<dbReference type="Proteomes" id="UP000290289">
    <property type="component" value="Chromosome 1"/>
</dbReference>
<keyword evidence="10" id="KW-0804">Transcription</keyword>
<feature type="region of interest" description="Disordered" evidence="14">
    <location>
        <begin position="519"/>
        <end position="657"/>
    </location>
</feature>
<feature type="domain" description="JmjC" evidence="16">
    <location>
        <begin position="1223"/>
        <end position="1466"/>
    </location>
</feature>
<keyword evidence="8" id="KW-0408">Iron</keyword>
<dbReference type="GO" id="GO:0000785">
    <property type="term" value="C:chromatin"/>
    <property type="evidence" value="ECO:0007669"/>
    <property type="project" value="TreeGrafter"/>
</dbReference>
<feature type="compositionally biased region" description="Basic and acidic residues" evidence="14">
    <location>
        <begin position="30"/>
        <end position="41"/>
    </location>
</feature>
<dbReference type="InterPro" id="IPR017956">
    <property type="entry name" value="AT_hook_DNA-bd_motif"/>
</dbReference>
<dbReference type="SUPFAM" id="SSF51197">
    <property type="entry name" value="Clavaminate synthase-like"/>
    <property type="match status" value="1"/>
</dbReference>
<proteinExistence type="inferred from homology"/>
<feature type="compositionally biased region" description="Basic residues" evidence="14">
    <location>
        <begin position="605"/>
        <end position="626"/>
    </location>
</feature>
<keyword evidence="18" id="KW-1185">Reference proteome</keyword>
<dbReference type="GO" id="GO:0032454">
    <property type="term" value="F:histone H3K9 demethylase activity"/>
    <property type="evidence" value="ECO:0007669"/>
    <property type="project" value="InterPro"/>
</dbReference>
<keyword evidence="5 13" id="KW-0863">Zinc-finger</keyword>
<dbReference type="Gene3D" id="2.60.120.650">
    <property type="entry name" value="Cupin"/>
    <property type="match status" value="1"/>
</dbReference>
<feature type="compositionally biased region" description="Gly residues" evidence="14">
    <location>
        <begin position="19"/>
        <end position="29"/>
    </location>
</feature>
<evidence type="ECO:0000256" key="10">
    <source>
        <dbReference type="ARBA" id="ARBA00023163"/>
    </source>
</evidence>
<evidence type="ECO:0000313" key="18">
    <source>
        <dbReference type="Proteomes" id="UP000290289"/>
    </source>
</evidence>
<dbReference type="InterPro" id="IPR001841">
    <property type="entry name" value="Znf_RING"/>
</dbReference>
<feature type="compositionally biased region" description="Basic residues" evidence="14">
    <location>
        <begin position="264"/>
        <end position="279"/>
    </location>
</feature>
<feature type="region of interest" description="Disordered" evidence="14">
    <location>
        <begin position="733"/>
        <end position="766"/>
    </location>
</feature>
<evidence type="ECO:0000256" key="7">
    <source>
        <dbReference type="ARBA" id="ARBA00023002"/>
    </source>
</evidence>
<dbReference type="PRINTS" id="PR00929">
    <property type="entry name" value="ATHOOK"/>
</dbReference>
<dbReference type="PROSITE" id="PS50089">
    <property type="entry name" value="ZF_RING_2"/>
    <property type="match status" value="1"/>
</dbReference>
<evidence type="ECO:0000256" key="1">
    <source>
        <dbReference type="ARBA" id="ARBA00001954"/>
    </source>
</evidence>
<evidence type="ECO:0000256" key="11">
    <source>
        <dbReference type="ARBA" id="ARBA00023242"/>
    </source>
</evidence>
<comment type="function">
    <text evidence="12">May function as histone H3 lysine demethylase and be involved in regulation of gene expression.</text>
</comment>
<dbReference type="InterPro" id="IPR045109">
    <property type="entry name" value="LSDs-like"/>
</dbReference>
<evidence type="ECO:0000256" key="9">
    <source>
        <dbReference type="ARBA" id="ARBA00023015"/>
    </source>
</evidence>
<dbReference type="InterPro" id="IPR003347">
    <property type="entry name" value="JmjC_dom"/>
</dbReference>
<evidence type="ECO:0000259" key="16">
    <source>
        <dbReference type="PROSITE" id="PS51184"/>
    </source>
</evidence>
<feature type="compositionally biased region" description="Basic residues" evidence="14">
    <location>
        <begin position="305"/>
        <end position="321"/>
    </location>
</feature>
<name>A0A498KRJ4_MALDO</name>
<evidence type="ECO:0000256" key="2">
    <source>
        <dbReference type="ARBA" id="ARBA00004123"/>
    </source>
</evidence>
<evidence type="ECO:0000313" key="17">
    <source>
        <dbReference type="EMBL" id="RXI08282.1"/>
    </source>
</evidence>
<sequence>MEKVVEEGERKRKAQEEVGNGGNGGGAEGGEQRQKRIRQESGEILGNGDLGIAGEVAEGWFGGGNGGGLSVGDEIARLFGEVSGGGLGIDGEGVSFWGGGGGDVCKFGGQGFGIEEFRGGFGGAGSGNGGKILGCENFGFGFVGNKDPVGGLGLDGGGGGIGFWGGEHSCGGLGGGVGNQVVGCDLYACENAGEGIQGLFGGGVRGGAAGLLGAESGSIWGGERDQGCLSGNASGNGGGMVERRGECGEDKLGKNAKEEGVGSKGRRGRPKGSKNKKKVVGAEEGVVQSSGIAGENVGEGEIVRPKSRQGRPKGSKNKKKNNLADDENEGMPGENVGGEGTVKPQSRQARRKGFKIRKKAIVNDKIEALAPVVGDETKELIAIATTSNGVGNEIVQPKKKVRLPRGSKTKKNLIGEENYGMSILGAEGIDISAPPIGLKKEMLDLMGEQSEKMEVKVCSGYEVGDGIVRLKAKRGRPKGSKNKKKNVGNDSKIEVVCSTGLEDEIIIGEEMGRLPSGATSEDVLMKKKRGRPKGSKTRKKNIVGEPIQEMPGDIVVGNHGNGEDASVKGLENEMPILLGEKDKRMPVEASGNNGGGNVDSQQKDRHGRSKGTKTKRLNAAVRKHRRQEGENVEKVDGRDERSEKKRGRPKGSKKKRQILIAEAWSKIAALQHQSSTSVLEVEHQKEKDLKEDFGFPVEQLKNSHMEKHYHKRPRGRPRKNFAFPVEQLKNSDDIENNCHKRPRGRPRKFNNQHPITSEFNRGKSTDMSDDKKESLMCHQCLKNGRKGVVVCLNCRRKRYCYACLAKWYPDKTKQDIEIACPYCRGNCNCRICLKEDLVVVAGNEETNANVKLQKLLYLLCKTLPLLRHIQQEQKSELDVECCLQGVQMTEEDLTRSILEDDDRVYCDNCNTSIVNFHRSCPNPDCSYDLCLTCCSELREGCQPGGGEAESSCRQSFQRVYGKGTVTNGQIPANGNVSQSEMAVPLNGCTTDMSSDFPDWIAEADGRIPCPPKARGGCGAQLLELRRIFEANWVEKLILSSEYLTINYQAPDIDFSRGCSLCHSISSAGDGVKASEVRQAAYREHSHDNFLYCPNSVHLGDNDIEHFQLHWTRGEPVVVRNVLKKAAGLSWEPMVMWRAFIGAKKVLKEEAVRVKAIDCLDWCEVEINIFQFFKGYIEGRKYSTGWPEMLKLKDWPASNSFDECLPRHFAECIAMLPFCDYTHPKSGVLNLATKLPVALKPDLGPKTYIAYGTMEELGRGDSVTKLHCDISDAVNVLTHTTEVKIPPRQRKIINQLQKQYEAENEIIERNSCNEYLEPSNLTEDMKFVNALESSSIPTRNARSNDTSEVVYGGAVWDIFRRQDVPKLKEYLQKHHKEFYHISNSPVNSVIHPIHDQTLYLNEKHKKKLKEEFDVEPWTFEQHLGEAVFIPAGCPHQVRNRKSCIKVALDFVSPENIQECIRLTEEFRLLPEKHRSKEDKLEVKKMALFAASDAINEAKNLMSKNDSLNGAWELRRSSHSD</sequence>
<feature type="region of interest" description="Disordered" evidence="14">
    <location>
        <begin position="230"/>
        <end position="351"/>
    </location>
</feature>